<name>A0A3A2Z0C5_9EURO</name>
<dbReference type="GO" id="GO:0009395">
    <property type="term" value="P:phospholipid catabolic process"/>
    <property type="evidence" value="ECO:0007669"/>
    <property type="project" value="TreeGrafter"/>
</dbReference>
<dbReference type="Gene3D" id="3.40.720.10">
    <property type="entry name" value="Alkaline Phosphatase, subunit A"/>
    <property type="match status" value="1"/>
</dbReference>
<proteinExistence type="predicted"/>
<gene>
    <name evidence="2" type="ORF">PHISCL_11064</name>
</gene>
<organism evidence="2 3">
    <name type="scientific">Aspergillus sclerotialis</name>
    <dbReference type="NCBI Taxonomy" id="2070753"/>
    <lineage>
        <taxon>Eukaryota</taxon>
        <taxon>Fungi</taxon>
        <taxon>Dikarya</taxon>
        <taxon>Ascomycota</taxon>
        <taxon>Pezizomycotina</taxon>
        <taxon>Eurotiomycetes</taxon>
        <taxon>Eurotiomycetidae</taxon>
        <taxon>Eurotiales</taxon>
        <taxon>Aspergillaceae</taxon>
        <taxon>Aspergillus</taxon>
        <taxon>Aspergillus subgen. Polypaecilum</taxon>
    </lineage>
</organism>
<dbReference type="InterPro" id="IPR007312">
    <property type="entry name" value="Phosphoesterase"/>
</dbReference>
<dbReference type="AlphaFoldDB" id="A0A3A2Z0C5"/>
<keyword evidence="3" id="KW-1185">Reference proteome</keyword>
<dbReference type="PANTHER" id="PTHR31956:SF1">
    <property type="entry name" value="NON-SPECIFIC PHOSPHOLIPASE C1"/>
    <property type="match status" value="1"/>
</dbReference>
<dbReference type="InterPro" id="IPR017850">
    <property type="entry name" value="Alkaline_phosphatase_core_sf"/>
</dbReference>
<dbReference type="PANTHER" id="PTHR31956">
    <property type="entry name" value="NON-SPECIFIC PHOSPHOLIPASE C4-RELATED"/>
    <property type="match status" value="1"/>
</dbReference>
<accession>A0A3A2Z0C5</accession>
<dbReference type="Proteomes" id="UP000266188">
    <property type="component" value="Unassembled WGS sequence"/>
</dbReference>
<feature type="non-terminal residue" evidence="2">
    <location>
        <position position="82"/>
    </location>
</feature>
<dbReference type="GO" id="GO:0042578">
    <property type="term" value="F:phosphoric ester hydrolase activity"/>
    <property type="evidence" value="ECO:0007669"/>
    <property type="project" value="UniProtKB-ARBA"/>
</dbReference>
<evidence type="ECO:0000313" key="2">
    <source>
        <dbReference type="EMBL" id="RJE16599.1"/>
    </source>
</evidence>
<dbReference type="Pfam" id="PF04185">
    <property type="entry name" value="Phosphoesterase"/>
    <property type="match status" value="1"/>
</dbReference>
<protein>
    <submittedName>
        <fullName evidence="2">Phosphatidylglycerol specific phospholipase</fullName>
    </submittedName>
</protein>
<dbReference type="OrthoDB" id="5135119at2759"/>
<comment type="caution">
    <text evidence="2">The sequence shown here is derived from an EMBL/GenBank/DDBJ whole genome shotgun (WGS) entry which is preliminary data.</text>
</comment>
<dbReference type="STRING" id="2070753.A0A3A2Z0C5"/>
<dbReference type="EMBL" id="MVGC01003704">
    <property type="protein sequence ID" value="RJE16599.1"/>
    <property type="molecule type" value="Genomic_DNA"/>
</dbReference>
<sequence>MGEGFIKGIYEALRASPQWDETLFILTFDEHGGFADHVPPPEGIPPGDNLTYTEEAGDGKPATFHFDRLGIRVPTVLISPWV</sequence>
<evidence type="ECO:0000313" key="3">
    <source>
        <dbReference type="Proteomes" id="UP000266188"/>
    </source>
</evidence>
<keyword evidence="1" id="KW-0378">Hydrolase</keyword>
<evidence type="ECO:0000256" key="1">
    <source>
        <dbReference type="ARBA" id="ARBA00022801"/>
    </source>
</evidence>
<reference evidence="3" key="1">
    <citation type="submission" date="2017-02" db="EMBL/GenBank/DDBJ databases">
        <authorList>
            <person name="Tafer H."/>
            <person name="Lopandic K."/>
        </authorList>
    </citation>
    <scope>NUCLEOTIDE SEQUENCE [LARGE SCALE GENOMIC DNA]</scope>
    <source>
        <strain evidence="3">CBS 366.77</strain>
    </source>
</reference>